<proteinExistence type="predicted"/>
<evidence type="ECO:0000313" key="2">
    <source>
        <dbReference type="EMBL" id="CAI6331117.1"/>
    </source>
</evidence>
<gene>
    <name evidence="2" type="ORF">PDIGIT_LOCUS4399</name>
</gene>
<protein>
    <submittedName>
        <fullName evidence="2">Uncharacterized protein</fullName>
    </submittedName>
</protein>
<feature type="region of interest" description="Disordered" evidence="1">
    <location>
        <begin position="55"/>
        <end position="78"/>
    </location>
</feature>
<accession>A0A9W4XNB3</accession>
<evidence type="ECO:0000313" key="3">
    <source>
        <dbReference type="Proteomes" id="UP001152607"/>
    </source>
</evidence>
<organism evidence="2 3">
    <name type="scientific">Periconia digitata</name>
    <dbReference type="NCBI Taxonomy" id="1303443"/>
    <lineage>
        <taxon>Eukaryota</taxon>
        <taxon>Fungi</taxon>
        <taxon>Dikarya</taxon>
        <taxon>Ascomycota</taxon>
        <taxon>Pezizomycotina</taxon>
        <taxon>Dothideomycetes</taxon>
        <taxon>Pleosporomycetidae</taxon>
        <taxon>Pleosporales</taxon>
        <taxon>Massarineae</taxon>
        <taxon>Periconiaceae</taxon>
        <taxon>Periconia</taxon>
    </lineage>
</organism>
<comment type="caution">
    <text evidence="2">The sequence shown here is derived from an EMBL/GenBank/DDBJ whole genome shotgun (WGS) entry which is preliminary data.</text>
</comment>
<dbReference type="AlphaFoldDB" id="A0A9W4XNB3"/>
<feature type="compositionally biased region" description="Polar residues" evidence="1">
    <location>
        <begin position="60"/>
        <end position="74"/>
    </location>
</feature>
<keyword evidence="3" id="KW-1185">Reference proteome</keyword>
<reference evidence="2" key="1">
    <citation type="submission" date="2023-01" db="EMBL/GenBank/DDBJ databases">
        <authorList>
            <person name="Van Ghelder C."/>
            <person name="Rancurel C."/>
        </authorList>
    </citation>
    <scope>NUCLEOTIDE SEQUENCE</scope>
    <source>
        <strain evidence="2">CNCM I-4278</strain>
    </source>
</reference>
<evidence type="ECO:0000256" key="1">
    <source>
        <dbReference type="SAM" id="MobiDB-lite"/>
    </source>
</evidence>
<dbReference type="EMBL" id="CAOQHR010000002">
    <property type="protein sequence ID" value="CAI6331117.1"/>
    <property type="molecule type" value="Genomic_DNA"/>
</dbReference>
<dbReference type="Proteomes" id="UP001152607">
    <property type="component" value="Unassembled WGS sequence"/>
</dbReference>
<sequence length="214" mass="23821">MLSVMFADLYYLHPYFSRLYLVGATLSKGSRATSSICIYALAILSSMTSTNEAAAAGDTAKSQPAQENNGSSGSAAPCARPTLDEDLAIHDSENYSRSRTTKAIQDTVKHEIDSWISTTKDSGDEFTQDQLSTFSEDDWKEIIGGMVSIQARKAVAQAEKEAWFHDKVRQGIQDIDLEILLSDVIQEIFFEVMNKAIERRIKLIFQTESELFQS</sequence>
<name>A0A9W4XNB3_9PLEO</name>